<dbReference type="Proteomes" id="UP000554482">
    <property type="component" value="Unassembled WGS sequence"/>
</dbReference>
<feature type="chain" id="PRO_5029556360" description="Secreted protein" evidence="1">
    <location>
        <begin position="24"/>
        <end position="99"/>
    </location>
</feature>
<sequence length="99" mass="11065">MAISTAYFIIILIVRCFISGSHARVKCISNSQWKPHERLNGEGAEIKSNRSSSRPQIGIRLLTPPVHCLLLSLPNRFHLLNKEGAMYGPPLQGPMKIPF</sequence>
<evidence type="ECO:0000313" key="2">
    <source>
        <dbReference type="EMBL" id="KAF5200566.1"/>
    </source>
</evidence>
<dbReference type="AlphaFoldDB" id="A0A7J6WT60"/>
<accession>A0A7J6WT60</accession>
<comment type="caution">
    <text evidence="2">The sequence shown here is derived from an EMBL/GenBank/DDBJ whole genome shotgun (WGS) entry which is preliminary data.</text>
</comment>
<proteinExistence type="predicted"/>
<organism evidence="2 3">
    <name type="scientific">Thalictrum thalictroides</name>
    <name type="common">Rue-anemone</name>
    <name type="synonym">Anemone thalictroides</name>
    <dbReference type="NCBI Taxonomy" id="46969"/>
    <lineage>
        <taxon>Eukaryota</taxon>
        <taxon>Viridiplantae</taxon>
        <taxon>Streptophyta</taxon>
        <taxon>Embryophyta</taxon>
        <taxon>Tracheophyta</taxon>
        <taxon>Spermatophyta</taxon>
        <taxon>Magnoliopsida</taxon>
        <taxon>Ranunculales</taxon>
        <taxon>Ranunculaceae</taxon>
        <taxon>Thalictroideae</taxon>
        <taxon>Thalictrum</taxon>
    </lineage>
</organism>
<gene>
    <name evidence="2" type="ORF">FRX31_009847</name>
</gene>
<evidence type="ECO:0000313" key="3">
    <source>
        <dbReference type="Proteomes" id="UP000554482"/>
    </source>
</evidence>
<protein>
    <recommendedName>
        <fullName evidence="4">Secreted protein</fullName>
    </recommendedName>
</protein>
<reference evidence="2 3" key="1">
    <citation type="submission" date="2020-06" db="EMBL/GenBank/DDBJ databases">
        <title>Transcriptomic and genomic resources for Thalictrum thalictroides and T. hernandezii: Facilitating candidate gene discovery in an emerging model plant lineage.</title>
        <authorList>
            <person name="Arias T."/>
            <person name="Riano-Pachon D.M."/>
            <person name="Di Stilio V.S."/>
        </authorList>
    </citation>
    <scope>NUCLEOTIDE SEQUENCE [LARGE SCALE GENOMIC DNA]</scope>
    <source>
        <strain evidence="3">cv. WT478/WT964</strain>
        <tissue evidence="2">Leaves</tissue>
    </source>
</reference>
<feature type="signal peptide" evidence="1">
    <location>
        <begin position="1"/>
        <end position="23"/>
    </location>
</feature>
<keyword evidence="3" id="KW-1185">Reference proteome</keyword>
<name>A0A7J6WT60_THATH</name>
<keyword evidence="1" id="KW-0732">Signal</keyword>
<evidence type="ECO:0008006" key="4">
    <source>
        <dbReference type="Google" id="ProtNLM"/>
    </source>
</evidence>
<evidence type="ECO:0000256" key="1">
    <source>
        <dbReference type="SAM" id="SignalP"/>
    </source>
</evidence>
<dbReference type="EMBL" id="JABWDY010010611">
    <property type="protein sequence ID" value="KAF5200566.1"/>
    <property type="molecule type" value="Genomic_DNA"/>
</dbReference>